<evidence type="ECO:0000313" key="2">
    <source>
        <dbReference type="EMBL" id="MPC42160.1"/>
    </source>
</evidence>
<dbReference type="EMBL" id="VSRR010005331">
    <property type="protein sequence ID" value="MPC42160.1"/>
    <property type="molecule type" value="Genomic_DNA"/>
</dbReference>
<feature type="region of interest" description="Disordered" evidence="1">
    <location>
        <begin position="51"/>
        <end position="107"/>
    </location>
</feature>
<name>A0A5B7F422_PORTR</name>
<accession>A0A5B7F422</accession>
<protein>
    <submittedName>
        <fullName evidence="2">Uncharacterized protein</fullName>
    </submittedName>
</protein>
<dbReference type="AlphaFoldDB" id="A0A5B7F422"/>
<evidence type="ECO:0000256" key="1">
    <source>
        <dbReference type="SAM" id="MobiDB-lite"/>
    </source>
</evidence>
<reference evidence="2 3" key="1">
    <citation type="submission" date="2019-05" db="EMBL/GenBank/DDBJ databases">
        <title>Another draft genome of Portunus trituberculatus and its Hox gene families provides insights of decapod evolution.</title>
        <authorList>
            <person name="Jeong J.-H."/>
            <person name="Song I."/>
            <person name="Kim S."/>
            <person name="Choi T."/>
            <person name="Kim D."/>
            <person name="Ryu S."/>
            <person name="Kim W."/>
        </authorList>
    </citation>
    <scope>NUCLEOTIDE SEQUENCE [LARGE SCALE GENOMIC DNA]</scope>
    <source>
        <tissue evidence="2">Muscle</tissue>
    </source>
</reference>
<dbReference type="Proteomes" id="UP000324222">
    <property type="component" value="Unassembled WGS sequence"/>
</dbReference>
<gene>
    <name evidence="2" type="ORF">E2C01_035774</name>
</gene>
<feature type="compositionally biased region" description="Polar residues" evidence="1">
    <location>
        <begin position="51"/>
        <end position="64"/>
    </location>
</feature>
<feature type="region of interest" description="Disordered" evidence="1">
    <location>
        <begin position="1"/>
        <end position="28"/>
    </location>
</feature>
<feature type="compositionally biased region" description="Polar residues" evidence="1">
    <location>
        <begin position="88"/>
        <end position="99"/>
    </location>
</feature>
<proteinExistence type="predicted"/>
<feature type="compositionally biased region" description="Pro residues" evidence="1">
    <location>
        <begin position="68"/>
        <end position="77"/>
    </location>
</feature>
<keyword evidence="3" id="KW-1185">Reference proteome</keyword>
<comment type="caution">
    <text evidence="2">The sequence shown here is derived from an EMBL/GenBank/DDBJ whole genome shotgun (WGS) entry which is preliminary data.</text>
</comment>
<sequence length="107" mass="11810">MGRKDAKACAPFHMTDKQTDRRHHSHSSGLINLREASFQSYFSELHLYPTPSLSTTDNALQKVTSSLPPRPPPPPLSASPGKNDKSTRANQRSHLSSSKALVMPVYL</sequence>
<evidence type="ECO:0000313" key="3">
    <source>
        <dbReference type="Proteomes" id="UP000324222"/>
    </source>
</evidence>
<organism evidence="2 3">
    <name type="scientific">Portunus trituberculatus</name>
    <name type="common">Swimming crab</name>
    <name type="synonym">Neptunus trituberculatus</name>
    <dbReference type="NCBI Taxonomy" id="210409"/>
    <lineage>
        <taxon>Eukaryota</taxon>
        <taxon>Metazoa</taxon>
        <taxon>Ecdysozoa</taxon>
        <taxon>Arthropoda</taxon>
        <taxon>Crustacea</taxon>
        <taxon>Multicrustacea</taxon>
        <taxon>Malacostraca</taxon>
        <taxon>Eumalacostraca</taxon>
        <taxon>Eucarida</taxon>
        <taxon>Decapoda</taxon>
        <taxon>Pleocyemata</taxon>
        <taxon>Brachyura</taxon>
        <taxon>Eubrachyura</taxon>
        <taxon>Portunoidea</taxon>
        <taxon>Portunidae</taxon>
        <taxon>Portuninae</taxon>
        <taxon>Portunus</taxon>
    </lineage>
</organism>